<feature type="compositionally biased region" description="Basic and acidic residues" evidence="1">
    <location>
        <begin position="254"/>
        <end position="269"/>
    </location>
</feature>
<feature type="compositionally biased region" description="Basic and acidic residues" evidence="1">
    <location>
        <begin position="1030"/>
        <end position="1041"/>
    </location>
</feature>
<sequence length="1041" mass="117350">MLPVQPQRVRIGPRTPPTTPPPSTSPSLSPSPSPGGRRRRPSRSRDRSASSSRRHSRSWSRSRSSLSPIERRLQDFKSHARDEDYGEYNRFKSFIEVDWRDTKLAAAHPAAAPAPALASAPAAARSSPAPATSAAAPPAGPGPETNALFAAALPAPAGPAGPAGPWSGGDTDRARPVAEQHMIHHSTDQFRPRGVDYQGRLFVYRPHHGSDFVRSGMQPWAPPQHGVRYPSPAPLHRQTAQVSDHLVCRYPEESNYREYPPEHPRRLLPQEHPYSEYPPPQYSQSEYSEIEYPRREYPPPQFSQSEYYEIEYPRRDYPPPPQYSKSEYPHREYSESEFAQNEYLQNEYPSSRAYCEDLPEHPDRRHPQEYPYRGYPPVPTSVGHYPADYSDRVSRGGYFPEQHPKEYFTGDHFPRRRDEPPHSAAPPPSDDPLPPWEPPPPLHSDEYLHQHREQVPRDNPEPWSSLRGGAYYPQESRFKPEQPLWTKPASGKKLKRLQRGAVDAKNPYKVRGNPRISRPAHLERNSNTLPTHVVNFCAARRRPAPRPQHDFTEDVTVEEGSSQDFGAEEGPTDEAPKSPLGCVLVRGGPGTYERHSLLFKPVDLHEESEEVKQKEPDLRELLSRKPGEVQVPDLRESLSRKVGEPQDLREALSRKPAPAPAPSIALEEDETQDLRQSLLRRHAADADLRVSLRTPCEGSDLRETLSRKKAVDDLRITLSKKRSPVKPVVVVEAPSSPDQPPTPPPSPRLPPAPAPSPPPELPSTLSPAVPCFAQEKQDHRGSVKHVRLTQEDSLLHSVASELREILEDYETVEGQSLLNSLEKKSGQDSSPMPVKSPIDFELFPFRKRACDFFNYEFVNSVKTAHTPPPSPNHSYNNYDFNGSSECLQRVEAFLAAFRCEMQEETQVQVEAENANSNTEELVNSISNIKQRLRKRSAAVSYKQHLRKRSAVVSYTSLKLRKRLTNTTKIVKRLVPKKVKKTSPKVKCSLTCVKECSNSEAALKVNETLPESNCSPASPNESSSSEDDMPLIERLRRKQSTE</sequence>
<proteinExistence type="predicted"/>
<reference evidence="2" key="1">
    <citation type="submission" date="2021-07" db="EMBL/GenBank/DDBJ databases">
        <authorList>
            <person name="Catto M.A."/>
            <person name="Jacobson A."/>
            <person name="Kennedy G."/>
            <person name="Labadie P."/>
            <person name="Hunt B.G."/>
            <person name="Srinivasan R."/>
        </authorList>
    </citation>
    <scope>NUCLEOTIDE SEQUENCE</scope>
    <source>
        <strain evidence="2">PL_HMW_Pooled</strain>
        <tissue evidence="2">Head</tissue>
    </source>
</reference>
<evidence type="ECO:0000313" key="2">
    <source>
        <dbReference type="EMBL" id="KAK3908971.1"/>
    </source>
</evidence>
<feature type="compositionally biased region" description="Pro residues" evidence="1">
    <location>
        <begin position="423"/>
        <end position="442"/>
    </location>
</feature>
<dbReference type="Proteomes" id="UP001219518">
    <property type="component" value="Unassembled WGS sequence"/>
</dbReference>
<accession>A0AAE1GUD7</accession>
<feature type="region of interest" description="Disordered" evidence="1">
    <location>
        <begin position="601"/>
        <end position="678"/>
    </location>
</feature>
<dbReference type="InterPro" id="IPR051412">
    <property type="entry name" value="Formin_Homology_Diaphanous_sf"/>
</dbReference>
<feature type="region of interest" description="Disordered" evidence="1">
    <location>
        <begin position="1006"/>
        <end position="1041"/>
    </location>
</feature>
<feature type="compositionally biased region" description="Polar residues" evidence="1">
    <location>
        <begin position="337"/>
        <end position="349"/>
    </location>
</feature>
<gene>
    <name evidence="2" type="ORF">KUF71_019227</name>
</gene>
<name>A0AAE1GUD7_9NEOP</name>
<dbReference type="PANTHER" id="PTHR45691:SF6">
    <property type="entry name" value="PROTEIN DIAPHANOUS"/>
    <property type="match status" value="1"/>
</dbReference>
<evidence type="ECO:0000313" key="3">
    <source>
        <dbReference type="Proteomes" id="UP001219518"/>
    </source>
</evidence>
<feature type="region of interest" description="Disordered" evidence="1">
    <location>
        <begin position="728"/>
        <end position="767"/>
    </location>
</feature>
<dbReference type="PANTHER" id="PTHR45691">
    <property type="entry name" value="PROTEIN DIAPHANOUS"/>
    <property type="match status" value="1"/>
</dbReference>
<feature type="compositionally biased region" description="Low complexity" evidence="1">
    <location>
        <begin position="154"/>
        <end position="169"/>
    </location>
</feature>
<evidence type="ECO:0000256" key="1">
    <source>
        <dbReference type="SAM" id="MobiDB-lite"/>
    </source>
</evidence>
<feature type="region of interest" description="Disordered" evidence="1">
    <location>
        <begin position="118"/>
        <end position="145"/>
    </location>
</feature>
<feature type="region of interest" description="Disordered" evidence="1">
    <location>
        <begin position="541"/>
        <end position="582"/>
    </location>
</feature>
<feature type="compositionally biased region" description="Basic and acidic residues" evidence="1">
    <location>
        <begin position="354"/>
        <end position="368"/>
    </location>
</feature>
<feature type="region of interest" description="Disordered" evidence="1">
    <location>
        <begin position="154"/>
        <end position="173"/>
    </location>
</feature>
<protein>
    <submittedName>
        <fullName evidence="2">Exocyst complex component 8</fullName>
    </submittedName>
</protein>
<feature type="compositionally biased region" description="Pro residues" evidence="1">
    <location>
        <begin position="737"/>
        <end position="761"/>
    </location>
</feature>
<feature type="compositionally biased region" description="Low complexity" evidence="1">
    <location>
        <begin position="1009"/>
        <end position="1022"/>
    </location>
</feature>
<feature type="compositionally biased region" description="Pro residues" evidence="1">
    <location>
        <begin position="14"/>
        <end position="33"/>
    </location>
</feature>
<feature type="compositionally biased region" description="Low complexity" evidence="1">
    <location>
        <begin position="118"/>
        <end position="137"/>
    </location>
</feature>
<feature type="region of interest" description="Disordered" evidence="1">
    <location>
        <begin position="1"/>
        <end position="70"/>
    </location>
</feature>
<feature type="compositionally biased region" description="Basic and acidic residues" evidence="1">
    <location>
        <begin position="601"/>
        <end position="653"/>
    </location>
</feature>
<comment type="caution">
    <text evidence="2">The sequence shown here is derived from an EMBL/GenBank/DDBJ whole genome shotgun (WGS) entry which is preliminary data.</text>
</comment>
<feature type="compositionally biased region" description="Basic and acidic residues" evidence="1">
    <location>
        <begin position="402"/>
        <end position="421"/>
    </location>
</feature>
<dbReference type="AlphaFoldDB" id="A0AAE1GUD7"/>
<keyword evidence="3" id="KW-1185">Reference proteome</keyword>
<feature type="compositionally biased region" description="Basic and acidic residues" evidence="1">
    <location>
        <begin position="443"/>
        <end position="460"/>
    </location>
</feature>
<dbReference type="GO" id="GO:0005884">
    <property type="term" value="C:actin filament"/>
    <property type="evidence" value="ECO:0007669"/>
    <property type="project" value="TreeGrafter"/>
</dbReference>
<dbReference type="EMBL" id="JAHWGI010000083">
    <property type="protein sequence ID" value="KAK3908971.1"/>
    <property type="molecule type" value="Genomic_DNA"/>
</dbReference>
<feature type="region of interest" description="Disordered" evidence="1">
    <location>
        <begin position="254"/>
        <end position="527"/>
    </location>
</feature>
<dbReference type="GO" id="GO:0030041">
    <property type="term" value="P:actin filament polymerization"/>
    <property type="evidence" value="ECO:0007669"/>
    <property type="project" value="TreeGrafter"/>
</dbReference>
<reference evidence="2" key="2">
    <citation type="journal article" date="2023" name="BMC Genomics">
        <title>Pest status, molecular evolution, and epigenetic factors derived from the genome assembly of Frankliniella fusca, a thysanopteran phytovirus vector.</title>
        <authorList>
            <person name="Catto M.A."/>
            <person name="Labadie P.E."/>
            <person name="Jacobson A.L."/>
            <person name="Kennedy G.G."/>
            <person name="Srinivasan R."/>
            <person name="Hunt B.G."/>
        </authorList>
    </citation>
    <scope>NUCLEOTIDE SEQUENCE</scope>
    <source>
        <strain evidence="2">PL_HMW_Pooled</strain>
    </source>
</reference>
<organism evidence="2 3">
    <name type="scientific">Frankliniella fusca</name>
    <dbReference type="NCBI Taxonomy" id="407009"/>
    <lineage>
        <taxon>Eukaryota</taxon>
        <taxon>Metazoa</taxon>
        <taxon>Ecdysozoa</taxon>
        <taxon>Arthropoda</taxon>
        <taxon>Hexapoda</taxon>
        <taxon>Insecta</taxon>
        <taxon>Pterygota</taxon>
        <taxon>Neoptera</taxon>
        <taxon>Paraneoptera</taxon>
        <taxon>Thysanoptera</taxon>
        <taxon>Terebrantia</taxon>
        <taxon>Thripoidea</taxon>
        <taxon>Thripidae</taxon>
        <taxon>Frankliniella</taxon>
    </lineage>
</organism>